<organism evidence="8 9">
    <name type="scientific">Lentilactobacillus buchneri DSM 20057</name>
    <dbReference type="NCBI Taxonomy" id="1423728"/>
    <lineage>
        <taxon>Bacteria</taxon>
        <taxon>Bacillati</taxon>
        <taxon>Bacillota</taxon>
        <taxon>Bacilli</taxon>
        <taxon>Lactobacillales</taxon>
        <taxon>Lactobacillaceae</taxon>
        <taxon>Lentilactobacillus</taxon>
    </lineage>
</organism>
<dbReference type="RefSeq" id="WP_225427165.1">
    <property type="nucleotide sequence ID" value="NZ_AZDM01000009.1"/>
</dbReference>
<reference evidence="8 9" key="1">
    <citation type="journal article" date="2019" name="Appl. Microbiol. Biotechnol.">
        <title>Uncovering carbohydrate metabolism through a genotype-phenotype association study of 56 lactic acid bacteria genomes.</title>
        <authorList>
            <person name="Buron-Moles G."/>
            <person name="Chailyan A."/>
            <person name="Dolejs I."/>
            <person name="Forster J."/>
            <person name="Miks M.H."/>
        </authorList>
    </citation>
    <scope>NUCLEOTIDE SEQUENCE [LARGE SCALE GENOMIC DNA]</scope>
    <source>
        <strain evidence="8 9">ATCC 4005</strain>
    </source>
</reference>
<proteinExistence type="predicted"/>
<evidence type="ECO:0000313" key="8">
    <source>
        <dbReference type="EMBL" id="TDG80258.1"/>
    </source>
</evidence>
<dbReference type="Proteomes" id="UP000295181">
    <property type="component" value="Unassembled WGS sequence"/>
</dbReference>
<evidence type="ECO:0000256" key="5">
    <source>
        <dbReference type="SAM" id="MobiDB-lite"/>
    </source>
</evidence>
<keyword evidence="3" id="KW-0732">Signal</keyword>
<evidence type="ECO:0000313" key="9">
    <source>
        <dbReference type="Proteomes" id="UP000295181"/>
    </source>
</evidence>
<feature type="compositionally biased region" description="Low complexity" evidence="5">
    <location>
        <begin position="1093"/>
        <end position="1102"/>
    </location>
</feature>
<dbReference type="NCBIfam" id="TIGR01167">
    <property type="entry name" value="LPXTG_anchor"/>
    <property type="match status" value="1"/>
</dbReference>
<evidence type="ECO:0000256" key="3">
    <source>
        <dbReference type="ARBA" id="ARBA00022729"/>
    </source>
</evidence>
<evidence type="ECO:0000256" key="1">
    <source>
        <dbReference type="ARBA" id="ARBA00022512"/>
    </source>
</evidence>
<evidence type="ECO:0000256" key="4">
    <source>
        <dbReference type="ARBA" id="ARBA00023088"/>
    </source>
</evidence>
<comment type="caution">
    <text evidence="8">The sequence shown here is derived from an EMBL/GenBank/DDBJ whole genome shotgun (WGS) entry which is preliminary data.</text>
</comment>
<dbReference type="PROSITE" id="PS50847">
    <property type="entry name" value="GRAM_POS_ANCHORING"/>
    <property type="match status" value="1"/>
</dbReference>
<dbReference type="GeneID" id="72462304"/>
<keyword evidence="2" id="KW-0964">Secreted</keyword>
<protein>
    <recommendedName>
        <fullName evidence="7">Gram-positive cocci surface proteins LPxTG domain-containing protein</fullName>
    </recommendedName>
</protein>
<sequence length="1223" mass="132090">MDTLESGVAQDLHYVYGTEKGSVINGQTVTMGISFKADEISAPVTLSASQTMAMAYSAMVTNTPANVYTDSYGNEYKNPAQEDQAVWDFSVTIPTAQPKNALLEPGSDVNVYYYLAGEQTYVGMTKGTAENGLIDSAPEISTGQLKDGSPATVLKWTIKAGDVADQIAKDQTLKFQVIAKVNKDAANFQWLKTDVGVGFTFQGAQPINQLMDKIAATMVLPHDPTTWNVTGGSWKPMVHYGSKDGFGALADRDLLNPDPQVYSDANAVLEFYDALLPLFLFNDVDPEVPQNERLRDFNYYALHQSIDPREDLETVIIHNFVYLPSNSIKDSKTPSGVVGEWTYFKENPYLSLAVKYEGEGQNQYHTLFDNLPTITSDVEKDKDGNPIFATGGNDGSVGYIYINRQQLLAAGLDPTKNVVELYLYMHKKGMGDIPKNPDTISRESIYQYPDYPYKAYKNDTITITDKNGAQRTILKRDLLKSPEDGGLPAGSWAPHGTYGGVYFKTVVKSGATPGTIVHQMTPKVSWSNARTYVSLQDWVSDANAPEGLWRWLAKDEAEQQASIDEGSGWPGVVWQFLNPSTIEIAAPNKNASRYVTSAIFLDGKATGSVLETGAHQLTLGFVLDKSSLGNLVARDTPFETYTVLPKGVTFDAAASKQSGVIPFGNQYSVIDNFKGSGQQVLKIVWTDISNLTPGKNGATRVIVNIDKSAPKDMVFQNFINVGPDTENYIVSVPAINNATLSTTQKIADGSTTGLIDTKTPLITSGNYYILDKDSKLQSNQLVSQSDKGDYHHAVAVETGKQATVKITFTDNTDESLSQLDLLDFLPQAGSIEGVSTSDVRTSTYTAGLTGPVVLPADWTGKVNVYYTTEDQANLLKDLSAVTWQLENSVTDWSKITAFRIMLPGTSGQTINGRPAEGITFNLAVPDKSTFISKYAEAGKQVGVGELNDKLKDEVAYNSYVVGVNQMGYTEPLLAAIKVVNVDEKAKEPAQPILDETRPTNDAEQPVAPVAPVENNGTKVVDVTGPTAPEAGTTVVADYQPNLDQPQEPVAPVAPKKAENPVTPGGNVDPNKPITPTPSTPTPGTPTPTPNTPGTPNETNPTPQENVVHEDTTESQEPGMIKTGEKAPEAPKKQTAKDPQNSKEQLKVNDPGKVVANDAQAGQAKQATTQAVGQAATEKGTNEGRQAALPQTGDTETGQAVSIIGMILLAMFGWLGFGKKRKRE</sequence>
<keyword evidence="6" id="KW-1133">Transmembrane helix</keyword>
<feature type="compositionally biased region" description="Basic and acidic residues" evidence="5">
    <location>
        <begin position="1122"/>
        <end position="1146"/>
    </location>
</feature>
<name>A0A4R5NT02_LENBU</name>
<dbReference type="AlphaFoldDB" id="A0A4R5NT02"/>
<feature type="region of interest" description="Disordered" evidence="5">
    <location>
        <begin position="1041"/>
        <end position="1196"/>
    </location>
</feature>
<evidence type="ECO:0000256" key="6">
    <source>
        <dbReference type="SAM" id="Phobius"/>
    </source>
</evidence>
<dbReference type="EMBL" id="PUFP01000018">
    <property type="protein sequence ID" value="TDG80258.1"/>
    <property type="molecule type" value="Genomic_DNA"/>
</dbReference>
<feature type="compositionally biased region" description="Pro residues" evidence="5">
    <location>
        <begin position="1072"/>
        <end position="1092"/>
    </location>
</feature>
<keyword evidence="1" id="KW-0134">Cell wall</keyword>
<keyword evidence="6" id="KW-0812">Transmembrane</keyword>
<feature type="transmembrane region" description="Helical" evidence="6">
    <location>
        <begin position="1199"/>
        <end position="1216"/>
    </location>
</feature>
<keyword evidence="4" id="KW-0572">Peptidoglycan-anchor</keyword>
<evidence type="ECO:0000256" key="2">
    <source>
        <dbReference type="ARBA" id="ARBA00022525"/>
    </source>
</evidence>
<feature type="domain" description="Gram-positive cocci surface proteins LPxTG" evidence="7">
    <location>
        <begin position="1188"/>
        <end position="1223"/>
    </location>
</feature>
<gene>
    <name evidence="8" type="ORF">C5L32_001683</name>
</gene>
<accession>A0A4R5NT02</accession>
<dbReference type="InterPro" id="IPR019931">
    <property type="entry name" value="LPXTG_anchor"/>
</dbReference>
<keyword evidence="6" id="KW-0472">Membrane</keyword>
<feature type="compositionally biased region" description="Low complexity" evidence="5">
    <location>
        <begin position="1158"/>
        <end position="1176"/>
    </location>
</feature>
<evidence type="ECO:0000259" key="7">
    <source>
        <dbReference type="PROSITE" id="PS50847"/>
    </source>
</evidence>